<accession>A0A8J6YYA7</accession>
<gene>
    <name evidence="1" type="ORF">ICN82_16735</name>
</gene>
<protein>
    <submittedName>
        <fullName evidence="1">Uncharacterized protein</fullName>
    </submittedName>
</protein>
<name>A0A8J6YYA7_9RHOB</name>
<evidence type="ECO:0000313" key="2">
    <source>
        <dbReference type="Proteomes" id="UP000609121"/>
    </source>
</evidence>
<dbReference type="Proteomes" id="UP000609121">
    <property type="component" value="Unassembled WGS sequence"/>
</dbReference>
<dbReference type="AlphaFoldDB" id="A0A8J6YYA7"/>
<dbReference type="EMBL" id="JACVXA010000061">
    <property type="protein sequence ID" value="MBE3639850.1"/>
    <property type="molecule type" value="Genomic_DNA"/>
</dbReference>
<sequence>MSDGTFSKAIRRILRPLVRAMIGRGLAYPQLAEILKPLFIEQALAHYGLPGRRMTDSRLSVLTGLQRRDIRALRAAGEAPVPPGRGHGPIPRLVALWQGDPRFCDPAGAPRPLPRAAAGGESFESLVAEIGRDVHPRTLLDEMLRLGLAVSEGETVRLIADSLVPGRDSAMLLGYYAANLGDHAEAAAANLLAAPGPGPFFERAVHYNRLSPASLEALDALARDGQMQLLRALSAEALRLQRADIAAGSGTGRIRIGAFVYLEAPEEEPAAGGGRDAQEGESA</sequence>
<dbReference type="InterPro" id="IPR045445">
    <property type="entry name" value="DUF6502"/>
</dbReference>
<dbReference type="RefSeq" id="WP_193185007.1">
    <property type="nucleotide sequence ID" value="NZ_JACVXA010000061.1"/>
</dbReference>
<reference evidence="1" key="1">
    <citation type="submission" date="2020-09" db="EMBL/GenBank/DDBJ databases">
        <title>A novel bacterium of genus Mangrovicoccus, isolated from South China Sea.</title>
        <authorList>
            <person name="Huang H."/>
            <person name="Mo K."/>
            <person name="Hu Y."/>
        </authorList>
    </citation>
    <scope>NUCLEOTIDE SEQUENCE</scope>
    <source>
        <strain evidence="1">HB182678</strain>
    </source>
</reference>
<organism evidence="1 2">
    <name type="scientific">Mangrovicoccus algicola</name>
    <dbReference type="NCBI Taxonomy" id="2771008"/>
    <lineage>
        <taxon>Bacteria</taxon>
        <taxon>Pseudomonadati</taxon>
        <taxon>Pseudomonadota</taxon>
        <taxon>Alphaproteobacteria</taxon>
        <taxon>Rhodobacterales</taxon>
        <taxon>Paracoccaceae</taxon>
        <taxon>Mangrovicoccus</taxon>
    </lineage>
</organism>
<evidence type="ECO:0000313" key="1">
    <source>
        <dbReference type="EMBL" id="MBE3639850.1"/>
    </source>
</evidence>
<comment type="caution">
    <text evidence="1">The sequence shown here is derived from an EMBL/GenBank/DDBJ whole genome shotgun (WGS) entry which is preliminary data.</text>
</comment>
<proteinExistence type="predicted"/>
<keyword evidence="2" id="KW-1185">Reference proteome</keyword>
<dbReference type="Pfam" id="PF20112">
    <property type="entry name" value="DUF6502"/>
    <property type="match status" value="1"/>
</dbReference>